<evidence type="ECO:0000256" key="2">
    <source>
        <dbReference type="ARBA" id="ARBA00022618"/>
    </source>
</evidence>
<dbReference type="EMBL" id="JH611157">
    <property type="protein sequence ID" value="EJP71070.1"/>
    <property type="molecule type" value="Genomic_DNA"/>
</dbReference>
<dbReference type="GO" id="GO:0051301">
    <property type="term" value="P:cell division"/>
    <property type="evidence" value="ECO:0007669"/>
    <property type="project" value="UniProtKB-KW"/>
</dbReference>
<sequence length="185" mass="20752">MDNNIINTIEAILLGAGRPVRMSEVRSILASDGLSVELSDIKKSLNALEERYVETSLEIKEVASGYRLQIKDRHSTSLSHLWNDKTPRSSKALMETISIIAYKQPVTRGDIEDIRGVTVSTKIIRSLLERNWIKLSGYREVPGRPALYVTTKDFLDDLNLKSISELPDLPDVSETNDIDLLSQVV</sequence>
<dbReference type="InterPro" id="IPR005234">
    <property type="entry name" value="ScpB_csome_segregation"/>
</dbReference>
<feature type="coiled-coil region" evidence="5">
    <location>
        <begin position="31"/>
        <end position="58"/>
    </location>
</feature>
<proteinExistence type="predicted"/>
<evidence type="ECO:0000313" key="7">
    <source>
        <dbReference type="Proteomes" id="UP000010305"/>
    </source>
</evidence>
<evidence type="ECO:0000256" key="4">
    <source>
        <dbReference type="ARBA" id="ARBA00023306"/>
    </source>
</evidence>
<dbReference type="Proteomes" id="UP000010305">
    <property type="component" value="Unassembled WGS sequence"/>
</dbReference>
<dbReference type="GO" id="GO:0051304">
    <property type="term" value="P:chromosome separation"/>
    <property type="evidence" value="ECO:0007669"/>
    <property type="project" value="InterPro"/>
</dbReference>
<name>J4WN15_9GAMM</name>
<keyword evidence="4" id="KW-0131">Cell cycle</keyword>
<keyword evidence="2" id="KW-0132">Cell division</keyword>
<dbReference type="AlphaFoldDB" id="J4WN15"/>
<evidence type="ECO:0000256" key="3">
    <source>
        <dbReference type="ARBA" id="ARBA00022829"/>
    </source>
</evidence>
<protein>
    <submittedName>
        <fullName evidence="6">Segregation and condensation protein B</fullName>
    </submittedName>
</protein>
<evidence type="ECO:0000256" key="1">
    <source>
        <dbReference type="ARBA" id="ARBA00022490"/>
    </source>
</evidence>
<dbReference type="PANTHER" id="PTHR34298">
    <property type="entry name" value="SEGREGATION AND CONDENSATION PROTEIN B"/>
    <property type="match status" value="1"/>
</dbReference>
<dbReference type="STRING" id="1123866.NT01SARS_0870"/>
<dbReference type="Gene3D" id="1.10.10.10">
    <property type="entry name" value="Winged helix-like DNA-binding domain superfamily/Winged helix DNA-binding domain"/>
    <property type="match status" value="2"/>
</dbReference>
<keyword evidence="5" id="KW-0175">Coiled coil</keyword>
<dbReference type="SUPFAM" id="SSF46785">
    <property type="entry name" value="Winged helix' DNA-binding domain"/>
    <property type="match status" value="2"/>
</dbReference>
<keyword evidence="1" id="KW-0963">Cytoplasm</keyword>
<dbReference type="PANTHER" id="PTHR34298:SF2">
    <property type="entry name" value="SEGREGATION AND CONDENSATION PROTEIN B"/>
    <property type="match status" value="1"/>
</dbReference>
<reference evidence="6 7" key="1">
    <citation type="journal article" date="2012" name="ISME J.">
        <title>Genomic insights to SAR86, an abundant and uncultivated marine bacterial lineage.</title>
        <authorList>
            <person name="Dupont C.L."/>
            <person name="Rusch D.B."/>
            <person name="Yooseph S."/>
            <person name="Lombardo M.J."/>
            <person name="Richter R.A."/>
            <person name="Valas R."/>
            <person name="Novotny M."/>
            <person name="Yee-Greenbaum J."/>
            <person name="Selengut J.D."/>
            <person name="Haft D.H."/>
            <person name="Halpern A.L."/>
            <person name="Lasken R.S."/>
            <person name="Nealson K."/>
            <person name="Friedman R."/>
            <person name="Venter J.C."/>
        </authorList>
    </citation>
    <scope>NUCLEOTIDE SEQUENCE [LARGE SCALE GENOMIC DNA]</scope>
</reference>
<dbReference type="PIRSF" id="PIRSF019345">
    <property type="entry name" value="ScpB"/>
    <property type="match status" value="1"/>
</dbReference>
<dbReference type="NCBIfam" id="TIGR00281">
    <property type="entry name" value="SMC-Scp complex subunit ScpB"/>
    <property type="match status" value="1"/>
</dbReference>
<keyword evidence="3" id="KW-0159">Chromosome partition</keyword>
<dbReference type="InterPro" id="IPR036388">
    <property type="entry name" value="WH-like_DNA-bd_sf"/>
</dbReference>
<dbReference type="HOGENOM" id="CLU_045647_5_2_6"/>
<accession>J4WN15</accession>
<evidence type="ECO:0000313" key="6">
    <source>
        <dbReference type="EMBL" id="EJP71070.1"/>
    </source>
</evidence>
<organism evidence="6 7">
    <name type="scientific">SAR86 cluster bacterium SAR86A</name>
    <dbReference type="NCBI Taxonomy" id="1123866"/>
    <lineage>
        <taxon>Bacteria</taxon>
        <taxon>Pseudomonadati</taxon>
        <taxon>Pseudomonadota</taxon>
        <taxon>Gammaproteobacteria</taxon>
        <taxon>SAR86 cluster</taxon>
    </lineage>
</organism>
<gene>
    <name evidence="6" type="primary">scpB</name>
    <name evidence="6" type="ORF">NT01SARS_0870</name>
</gene>
<dbReference type="InterPro" id="IPR036390">
    <property type="entry name" value="WH_DNA-bd_sf"/>
</dbReference>
<evidence type="ECO:0000256" key="5">
    <source>
        <dbReference type="SAM" id="Coils"/>
    </source>
</evidence>
<dbReference type="Pfam" id="PF04079">
    <property type="entry name" value="SMC_ScpB"/>
    <property type="match status" value="1"/>
</dbReference>